<accession>A0ABD3XI77</accession>
<dbReference type="AlphaFoldDB" id="A0ABD3XI77"/>
<evidence type="ECO:0000256" key="1">
    <source>
        <dbReference type="ARBA" id="ARBA00007989"/>
    </source>
</evidence>
<dbReference type="PANTHER" id="PTHR22978:SF44">
    <property type="entry name" value="PROTEIN BTG3-LIKE PROTEIN"/>
    <property type="match status" value="1"/>
</dbReference>
<dbReference type="SUPFAM" id="SSF160696">
    <property type="entry name" value="BTG domain-like"/>
    <property type="match status" value="1"/>
</dbReference>
<feature type="domain" description="Anti-proliferative protein" evidence="3">
    <location>
        <begin position="42"/>
        <end position="62"/>
    </location>
</feature>
<gene>
    <name evidence="5" type="ORF">ACJMK2_025977</name>
    <name evidence="6" type="ORF">ACJMK2_026000</name>
</gene>
<dbReference type="Pfam" id="PF07742">
    <property type="entry name" value="BTG"/>
    <property type="match status" value="1"/>
</dbReference>
<dbReference type="FunFam" id="3.90.640.90:FF:000002">
    <property type="entry name" value="BTG anti-proliferation factor 4"/>
    <property type="match status" value="1"/>
</dbReference>
<dbReference type="SMART" id="SM00099">
    <property type="entry name" value="btg1"/>
    <property type="match status" value="1"/>
</dbReference>
<reference evidence="6 7" key="1">
    <citation type="submission" date="2024-11" db="EMBL/GenBank/DDBJ databases">
        <title>Chromosome-level genome assembly of the freshwater bivalve Anodonta woodiana.</title>
        <authorList>
            <person name="Chen X."/>
        </authorList>
    </citation>
    <scope>NUCLEOTIDE SEQUENCE [LARGE SCALE GENOMIC DNA]</scope>
    <source>
        <strain evidence="6">MN2024</strain>
        <tissue evidence="6">Gills</tissue>
    </source>
</reference>
<feature type="region of interest" description="Disordered" evidence="2">
    <location>
        <begin position="211"/>
        <end position="248"/>
    </location>
</feature>
<dbReference type="EMBL" id="JBJQND010000002">
    <property type="protein sequence ID" value="KAL3885946.1"/>
    <property type="molecule type" value="Genomic_DNA"/>
</dbReference>
<dbReference type="PROSITE" id="PS00960">
    <property type="entry name" value="BTG_1"/>
    <property type="match status" value="1"/>
</dbReference>
<protein>
    <recommendedName>
        <fullName evidence="3 4">Anti-proliferative protein domain-containing protein</fullName>
    </recommendedName>
</protein>
<comment type="caution">
    <text evidence="6">The sequence shown here is derived from an EMBL/GenBank/DDBJ whole genome shotgun (WGS) entry which is preliminary data.</text>
</comment>
<dbReference type="InterPro" id="IPR033332">
    <property type="entry name" value="BTG"/>
</dbReference>
<sequence length="287" mass="32754">MKEEIAAAVVFLTSFIRKNDSIPKEKADEFSDRLSELLVEKYKGHWYADNPHKGQGYRCIRVNQTDPIDPVLKTAATLCGLKYSDLRLPLELSVWVDPQEVSCRFGETHGSIGPLTSLKDGNLETRPHKKDIGGLVEEQKKRNMRHINIVPTRINKPRPQYHKNIPFHFPPCKLMGNHQGGQIFQYQQNFFPDLHVAGFNSFNPHPFHNTRHNNKNHNKGSFNGNNYRGYHGNKANGFNQNHRSNNQMKLANNPNVQAKAKSHWARGKHTRAGHIKVASNKMMIGVV</sequence>
<evidence type="ECO:0000313" key="6">
    <source>
        <dbReference type="EMBL" id="KAL3885969.1"/>
    </source>
</evidence>
<feature type="compositionally biased region" description="Polar residues" evidence="2">
    <location>
        <begin position="236"/>
        <end position="248"/>
    </location>
</feature>
<evidence type="ECO:0000313" key="7">
    <source>
        <dbReference type="Proteomes" id="UP001634394"/>
    </source>
</evidence>
<dbReference type="Proteomes" id="UP001634394">
    <property type="component" value="Unassembled WGS sequence"/>
</dbReference>
<evidence type="ECO:0000259" key="4">
    <source>
        <dbReference type="PROSITE" id="PS01203"/>
    </source>
</evidence>
<comment type="similarity">
    <text evidence="1">Belongs to the BTG family.</text>
</comment>
<evidence type="ECO:0000313" key="5">
    <source>
        <dbReference type="EMBL" id="KAL3885946.1"/>
    </source>
</evidence>
<dbReference type="InterPro" id="IPR036054">
    <property type="entry name" value="BTG-like_sf"/>
</dbReference>
<dbReference type="PROSITE" id="PS01203">
    <property type="entry name" value="BTG_2"/>
    <property type="match status" value="1"/>
</dbReference>
<dbReference type="EMBL" id="JBJQND010000002">
    <property type="protein sequence ID" value="KAL3885969.1"/>
    <property type="molecule type" value="Genomic_DNA"/>
</dbReference>
<feature type="domain" description="Anti-proliferative protein" evidence="4">
    <location>
        <begin position="88"/>
        <end position="107"/>
    </location>
</feature>
<dbReference type="PANTHER" id="PTHR22978">
    <property type="entry name" value="B-CELL TRANSLOCATION GENE"/>
    <property type="match status" value="1"/>
</dbReference>
<dbReference type="InterPro" id="IPR002087">
    <property type="entry name" value="Anti_prolifrtn"/>
</dbReference>
<evidence type="ECO:0000259" key="3">
    <source>
        <dbReference type="PROSITE" id="PS00960"/>
    </source>
</evidence>
<dbReference type="PRINTS" id="PR00310">
    <property type="entry name" value="ANTIPRLFBTG1"/>
</dbReference>
<keyword evidence="7" id="KW-1185">Reference proteome</keyword>
<proteinExistence type="inferred from homology"/>
<organism evidence="6 7">
    <name type="scientific">Sinanodonta woodiana</name>
    <name type="common">Chinese pond mussel</name>
    <name type="synonym">Anodonta woodiana</name>
    <dbReference type="NCBI Taxonomy" id="1069815"/>
    <lineage>
        <taxon>Eukaryota</taxon>
        <taxon>Metazoa</taxon>
        <taxon>Spiralia</taxon>
        <taxon>Lophotrochozoa</taxon>
        <taxon>Mollusca</taxon>
        <taxon>Bivalvia</taxon>
        <taxon>Autobranchia</taxon>
        <taxon>Heteroconchia</taxon>
        <taxon>Palaeoheterodonta</taxon>
        <taxon>Unionida</taxon>
        <taxon>Unionoidea</taxon>
        <taxon>Unionidae</taxon>
        <taxon>Unioninae</taxon>
        <taxon>Sinanodonta</taxon>
    </lineage>
</organism>
<evidence type="ECO:0000256" key="2">
    <source>
        <dbReference type="SAM" id="MobiDB-lite"/>
    </source>
</evidence>
<name>A0ABD3XI77_SINWO</name>
<dbReference type="Gene3D" id="3.90.640.90">
    <property type="entry name" value="Anti-proliferative protein, N-terminal domain"/>
    <property type="match status" value="1"/>
</dbReference>